<proteinExistence type="predicted"/>
<dbReference type="EMBL" id="JZUY01000046">
    <property type="protein sequence ID" value="KLC03659.1"/>
    <property type="molecule type" value="Genomic_DNA"/>
</dbReference>
<evidence type="ECO:0000313" key="6">
    <source>
        <dbReference type="Proteomes" id="UP000471082"/>
    </source>
</evidence>
<protein>
    <submittedName>
        <fullName evidence="1">Type VI secretion protein</fullName>
    </submittedName>
    <submittedName>
        <fullName evidence="2">Type VI secretion system baseplate subunit TssG</fullName>
    </submittedName>
</protein>
<accession>A0A0G8XBX9</accession>
<reference evidence="2 6" key="3">
    <citation type="submission" date="2019-11" db="EMBL/GenBank/DDBJ databases">
        <title>Genome-resolved metagenomics to study the prevalence of co-infection and intraspecific heterogeneity among plant pathogen metapopulations.</title>
        <authorList>
            <person name="Newberry E."/>
            <person name="Bhandari R."/>
            <person name="Kemble J."/>
            <person name="Sikora E."/>
            <person name="Potnis N."/>
        </authorList>
    </citation>
    <scope>NUCLEOTIDE SEQUENCE [LARGE SCALE GENOMIC DNA]</scope>
    <source>
        <strain evidence="2">Xp_Tom_Tuscaloosa_18b</strain>
    </source>
</reference>
<gene>
    <name evidence="2" type="primary">tssG</name>
    <name evidence="3" type="ORF">DB769_22870</name>
    <name evidence="2" type="ORF">G3W61_04825</name>
    <name evidence="1" type="ORF">XP315_17190</name>
</gene>
<dbReference type="Pfam" id="PF06996">
    <property type="entry name" value="T6SS_TssG"/>
    <property type="match status" value="1"/>
</dbReference>
<dbReference type="EMBL" id="PUUL01000173">
    <property type="protein sequence ID" value="RXD48074.1"/>
    <property type="molecule type" value="Genomic_DNA"/>
</dbReference>
<dbReference type="Proteomes" id="UP000289372">
    <property type="component" value="Unassembled WGS sequence"/>
</dbReference>
<evidence type="ECO:0000313" key="1">
    <source>
        <dbReference type="EMBL" id="KLC03659.1"/>
    </source>
</evidence>
<keyword evidence="4" id="KW-1185">Reference proteome</keyword>
<dbReference type="Proteomes" id="UP000035369">
    <property type="component" value="Unassembled WGS sequence"/>
</dbReference>
<evidence type="ECO:0000313" key="2">
    <source>
        <dbReference type="EMBL" id="NEL75586.1"/>
    </source>
</evidence>
<sequence>MASPARHAPAPVSAAAAALAQALQTRPQDFSPFAALRAIERCHPLQPRLGESTRASDDVLRLRHAPSLAFAPHALDRYTPATHDQPAALYGLFLGLFGPNAPLPLHLTEYAIERAQQAKDGTFAAFADVFHHRMLSLFYRAWAQAQPSVQAERPASDQFRAWLDALVGIASPHLRDRDALPDDARRYYAGRLGTATRTPEGLRALLQQLCEWPVQVQEFITEWMRLPADAHLQLGLGPRNARLGVDSVVGAHVRGAQQRVRICLGPLPRLAFQRFLPGGQALRQLTAAVRSYLGDEFGWELQLLLKADEVPTPHLARNSRLGLDTWLGRRAWSIADADEVLLRPSG</sequence>
<reference evidence="3 5" key="2">
    <citation type="submission" date="2018-02" db="EMBL/GenBank/DDBJ databases">
        <title>Characterization of Xanthomonas diversity in transplant houses and field plants.</title>
        <authorList>
            <person name="Abrahamian P."/>
            <person name="Timilsina S."/>
            <person name="Minsavage G.V."/>
            <person name="Goss E.M."/>
            <person name="Jones J.B."/>
            <person name="Vallad G.E."/>
        </authorList>
    </citation>
    <scope>NUCLEOTIDE SEQUENCE [LARGE SCALE GENOMIC DNA]</scope>
    <source>
        <strain evidence="3 5">GEV2132</strain>
    </source>
</reference>
<dbReference type="RefSeq" id="WP_008572548.1">
    <property type="nucleotide sequence ID" value="NZ_CP018475.1"/>
</dbReference>
<dbReference type="InterPro" id="IPR010732">
    <property type="entry name" value="T6SS_TssG-like"/>
</dbReference>
<dbReference type="NCBIfam" id="TIGR03347">
    <property type="entry name" value="VI_chp_1"/>
    <property type="match status" value="1"/>
</dbReference>
<dbReference type="Proteomes" id="UP000471082">
    <property type="component" value="Unassembled WGS sequence"/>
</dbReference>
<reference evidence="1 4" key="1">
    <citation type="submission" date="2015-02" db="EMBL/GenBank/DDBJ databases">
        <title>Whole genome sequencing of multiple isolates of three species of pepper and tomato-infecting xanthomonads reveals genetic diversity in field strains and pinpoints effectors responsible for host specificity.</title>
        <authorList>
            <person name="Schwartz A."/>
            <person name="Dahlbeck D."/>
            <person name="Staskawicz B."/>
            <person name="Bart R."/>
            <person name="Potnis N."/>
            <person name="Minsavage G."/>
            <person name="Timilsina S."/>
            <person name="Goss E."/>
            <person name="Jones J."/>
            <person name="Vallad G."/>
            <person name="Barak J."/>
            <person name="Miller S."/>
            <person name="Ritchie D."/>
            <person name="Martins J.Jr."/>
            <person name="Patane J.S."/>
            <person name="Setubal J.C."/>
        </authorList>
    </citation>
    <scope>NUCLEOTIDE SEQUENCE [LARGE SCALE GENOMIC DNA]</scope>
    <source>
        <strain evidence="1 4">Xp3-15</strain>
    </source>
</reference>
<evidence type="ECO:0000313" key="4">
    <source>
        <dbReference type="Proteomes" id="UP000035369"/>
    </source>
</evidence>
<dbReference type="GeneID" id="61776650"/>
<evidence type="ECO:0000313" key="5">
    <source>
        <dbReference type="Proteomes" id="UP000289372"/>
    </source>
</evidence>
<dbReference type="KEGG" id="xpe:BJD13_18335"/>
<dbReference type="EMBL" id="JAAGYU010000013">
    <property type="protein sequence ID" value="NEL75586.1"/>
    <property type="molecule type" value="Genomic_DNA"/>
</dbReference>
<dbReference type="PANTHER" id="PTHR35564:SF4">
    <property type="entry name" value="CYTOPLASMIC PROTEIN"/>
    <property type="match status" value="1"/>
</dbReference>
<evidence type="ECO:0000313" key="3">
    <source>
        <dbReference type="EMBL" id="RXD48074.1"/>
    </source>
</evidence>
<dbReference type="PANTHER" id="PTHR35564">
    <property type="match status" value="1"/>
</dbReference>
<dbReference type="AlphaFoldDB" id="A0A0G8XBX9"/>
<organism evidence="2 6">
    <name type="scientific">Xanthomonas perforans</name>
    <dbReference type="NCBI Taxonomy" id="442694"/>
    <lineage>
        <taxon>Bacteria</taxon>
        <taxon>Pseudomonadati</taxon>
        <taxon>Pseudomonadota</taxon>
        <taxon>Gammaproteobacteria</taxon>
        <taxon>Lysobacterales</taxon>
        <taxon>Lysobacteraceae</taxon>
        <taxon>Xanthomonas</taxon>
    </lineage>
</organism>
<name>A0A0G8XBX9_XANPE</name>
<comment type="caution">
    <text evidence="2">The sequence shown here is derived from an EMBL/GenBank/DDBJ whole genome shotgun (WGS) entry which is preliminary data.</text>
</comment>